<feature type="region of interest" description="Disordered" evidence="5">
    <location>
        <begin position="30"/>
        <end position="55"/>
    </location>
</feature>
<evidence type="ECO:0000313" key="7">
    <source>
        <dbReference type="EMBL" id="KAG0655185.1"/>
    </source>
</evidence>
<feature type="compositionally biased region" description="Basic and acidic residues" evidence="5">
    <location>
        <begin position="191"/>
        <end position="202"/>
    </location>
</feature>
<feature type="domain" description="DNL-type" evidence="6">
    <location>
        <begin position="60"/>
        <end position="184"/>
    </location>
</feature>
<dbReference type="GO" id="GO:0051087">
    <property type="term" value="F:protein-folding chaperone binding"/>
    <property type="evidence" value="ECO:0007669"/>
    <property type="project" value="TreeGrafter"/>
</dbReference>
<gene>
    <name evidence="7" type="ORF">C6P46_001111</name>
</gene>
<evidence type="ECO:0000256" key="4">
    <source>
        <dbReference type="PROSITE-ProRule" id="PRU00834"/>
    </source>
</evidence>
<dbReference type="AlphaFoldDB" id="A0A9P7B2R0"/>
<protein>
    <recommendedName>
        <fullName evidence="6">DNL-type domain-containing protein</fullName>
    </recommendedName>
</protein>
<evidence type="ECO:0000313" key="8">
    <source>
        <dbReference type="Proteomes" id="UP000777482"/>
    </source>
</evidence>
<dbReference type="Pfam" id="PF05180">
    <property type="entry name" value="zf-DNL"/>
    <property type="match status" value="1"/>
</dbReference>
<evidence type="ECO:0000256" key="1">
    <source>
        <dbReference type="ARBA" id="ARBA00022723"/>
    </source>
</evidence>
<sequence>MLRAPRPRLVSPQVTAVAWRTAAASSSRFASFVPSHPRREQEAPKQVPVNAPQGTPIGKVLDRRLKVVFTCTAPASATDDAAAADATCGHRSSHEFSRNSYEKGVVIVQCPQCNNRHLIADHLHWFSQTPSPAHPTGQPLGSEQPRTIEQLMREKGEQVRWETAVGEQEDGVDVEHADADGKQQQQQVKMVMRERTEQDGGKTVEIVPAESEKADPSAPQQS</sequence>
<keyword evidence="3" id="KW-0862">Zinc</keyword>
<evidence type="ECO:0000256" key="5">
    <source>
        <dbReference type="SAM" id="MobiDB-lite"/>
    </source>
</evidence>
<dbReference type="GO" id="GO:0008270">
    <property type="term" value="F:zinc ion binding"/>
    <property type="evidence" value="ECO:0007669"/>
    <property type="project" value="UniProtKB-KW"/>
</dbReference>
<evidence type="ECO:0000256" key="2">
    <source>
        <dbReference type="ARBA" id="ARBA00022771"/>
    </source>
</evidence>
<keyword evidence="8" id="KW-1185">Reference proteome</keyword>
<dbReference type="OrthoDB" id="512667at2759"/>
<dbReference type="GO" id="GO:0005739">
    <property type="term" value="C:mitochondrion"/>
    <property type="evidence" value="ECO:0007669"/>
    <property type="project" value="TreeGrafter"/>
</dbReference>
<evidence type="ECO:0000259" key="6">
    <source>
        <dbReference type="PROSITE" id="PS51501"/>
    </source>
</evidence>
<dbReference type="GO" id="GO:0006457">
    <property type="term" value="P:protein folding"/>
    <property type="evidence" value="ECO:0007669"/>
    <property type="project" value="TreeGrafter"/>
</dbReference>
<comment type="caution">
    <text evidence="7">The sequence shown here is derived from an EMBL/GenBank/DDBJ whole genome shotgun (WGS) entry which is preliminary data.</text>
</comment>
<dbReference type="PROSITE" id="PS51501">
    <property type="entry name" value="ZF_DNL"/>
    <property type="match status" value="1"/>
</dbReference>
<organism evidence="7 8">
    <name type="scientific">Rhodotorula mucilaginosa</name>
    <name type="common">Yeast</name>
    <name type="synonym">Rhodotorula rubra</name>
    <dbReference type="NCBI Taxonomy" id="5537"/>
    <lineage>
        <taxon>Eukaryota</taxon>
        <taxon>Fungi</taxon>
        <taxon>Dikarya</taxon>
        <taxon>Basidiomycota</taxon>
        <taxon>Pucciniomycotina</taxon>
        <taxon>Microbotryomycetes</taxon>
        <taxon>Sporidiobolales</taxon>
        <taxon>Sporidiobolaceae</taxon>
        <taxon>Rhodotorula</taxon>
    </lineage>
</organism>
<proteinExistence type="predicted"/>
<dbReference type="PANTHER" id="PTHR20922:SF13">
    <property type="entry name" value="DNL-TYPE ZINC FINGER PROTEIN"/>
    <property type="match status" value="1"/>
</dbReference>
<accession>A0A9P7B2R0</accession>
<dbReference type="GO" id="GO:0030150">
    <property type="term" value="P:protein import into mitochondrial matrix"/>
    <property type="evidence" value="ECO:0007669"/>
    <property type="project" value="TreeGrafter"/>
</dbReference>
<reference evidence="7 8" key="1">
    <citation type="submission" date="2020-11" db="EMBL/GenBank/DDBJ databases">
        <title>Kefir isolates.</title>
        <authorList>
            <person name="Marcisauskas S."/>
            <person name="Kim Y."/>
            <person name="Blasche S."/>
        </authorList>
    </citation>
    <scope>NUCLEOTIDE SEQUENCE [LARGE SCALE GENOMIC DNA]</scope>
    <source>
        <strain evidence="7 8">KR</strain>
    </source>
</reference>
<evidence type="ECO:0000256" key="3">
    <source>
        <dbReference type="ARBA" id="ARBA00022833"/>
    </source>
</evidence>
<dbReference type="InterPro" id="IPR024158">
    <property type="entry name" value="Mt_import_TIM15"/>
</dbReference>
<dbReference type="EMBL" id="PUHQ01000127">
    <property type="protein sequence ID" value="KAG0655185.1"/>
    <property type="molecule type" value="Genomic_DNA"/>
</dbReference>
<keyword evidence="2 4" id="KW-0863">Zinc-finger</keyword>
<dbReference type="GO" id="GO:0050821">
    <property type="term" value="P:protein stabilization"/>
    <property type="evidence" value="ECO:0007669"/>
    <property type="project" value="TreeGrafter"/>
</dbReference>
<feature type="region of interest" description="Disordered" evidence="5">
    <location>
        <begin position="166"/>
        <end position="222"/>
    </location>
</feature>
<dbReference type="Proteomes" id="UP000777482">
    <property type="component" value="Unassembled WGS sequence"/>
</dbReference>
<keyword evidence="1" id="KW-0479">Metal-binding</keyword>
<dbReference type="InterPro" id="IPR007853">
    <property type="entry name" value="Znf_DNL-typ"/>
</dbReference>
<name>A0A9P7B2R0_RHOMI</name>
<dbReference type="PANTHER" id="PTHR20922">
    <property type="entry name" value="DNL-TYPE ZINC FINGER PROTEIN"/>
    <property type="match status" value="1"/>
</dbReference>